<comment type="caution">
    <text evidence="5">The sequence shown here is derived from an EMBL/GenBank/DDBJ whole genome shotgun (WGS) entry which is preliminary data.</text>
</comment>
<dbReference type="PANTHER" id="PTHR43630:SF2">
    <property type="entry name" value="GLYCOSYLTRANSFERASE"/>
    <property type="match status" value="1"/>
</dbReference>
<dbReference type="PROSITE" id="PS50005">
    <property type="entry name" value="TPR"/>
    <property type="match status" value="1"/>
</dbReference>
<protein>
    <submittedName>
        <fullName evidence="5">Glycosyltransferase</fullName>
        <ecNumber evidence="5">2.4.-.-</ecNumber>
    </submittedName>
</protein>
<reference evidence="5 6" key="1">
    <citation type="submission" date="2022-05" db="EMBL/GenBank/DDBJ databases">
        <title>Genome Sequencing of Bee-Associated Microbes.</title>
        <authorList>
            <person name="Dunlap C."/>
        </authorList>
    </citation>
    <scope>NUCLEOTIDE SEQUENCE [LARGE SCALE GENOMIC DNA]</scope>
    <source>
        <strain evidence="5 6">NRRL B-04010</strain>
    </source>
</reference>
<dbReference type="SMART" id="SM00028">
    <property type="entry name" value="TPR"/>
    <property type="match status" value="3"/>
</dbReference>
<dbReference type="InterPro" id="IPR029044">
    <property type="entry name" value="Nucleotide-diphossugar_trans"/>
</dbReference>
<dbReference type="InterPro" id="IPR013105">
    <property type="entry name" value="TPR_2"/>
</dbReference>
<dbReference type="SUPFAM" id="SSF48452">
    <property type="entry name" value="TPR-like"/>
    <property type="match status" value="2"/>
</dbReference>
<dbReference type="PANTHER" id="PTHR43630">
    <property type="entry name" value="POLY-BETA-1,6-N-ACETYL-D-GLUCOSAMINE SYNTHASE"/>
    <property type="match status" value="1"/>
</dbReference>
<evidence type="ECO:0000256" key="2">
    <source>
        <dbReference type="ARBA" id="ARBA00022803"/>
    </source>
</evidence>
<name>A0ABT4GSH7_PAEAL</name>
<dbReference type="Pfam" id="PF07719">
    <property type="entry name" value="TPR_2"/>
    <property type="match status" value="1"/>
</dbReference>
<dbReference type="GO" id="GO:0016757">
    <property type="term" value="F:glycosyltransferase activity"/>
    <property type="evidence" value="ECO:0007669"/>
    <property type="project" value="UniProtKB-KW"/>
</dbReference>
<dbReference type="InterPro" id="IPR001173">
    <property type="entry name" value="Glyco_trans_2-like"/>
</dbReference>
<feature type="repeat" description="TPR" evidence="3">
    <location>
        <begin position="322"/>
        <end position="355"/>
    </location>
</feature>
<dbReference type="InterPro" id="IPR019734">
    <property type="entry name" value="TPR_rpt"/>
</dbReference>
<dbReference type="Gene3D" id="1.25.40.10">
    <property type="entry name" value="Tetratricopeptide repeat domain"/>
    <property type="match status" value="2"/>
</dbReference>
<dbReference type="SUPFAM" id="SSF53448">
    <property type="entry name" value="Nucleotide-diphospho-sugar transferases"/>
    <property type="match status" value="2"/>
</dbReference>
<organism evidence="5 6">
    <name type="scientific">Paenibacillus alvei</name>
    <name type="common">Bacillus alvei</name>
    <dbReference type="NCBI Taxonomy" id="44250"/>
    <lineage>
        <taxon>Bacteria</taxon>
        <taxon>Bacillati</taxon>
        <taxon>Bacillota</taxon>
        <taxon>Bacilli</taxon>
        <taxon>Bacillales</taxon>
        <taxon>Paenibacillaceae</taxon>
        <taxon>Paenibacillus</taxon>
    </lineage>
</organism>
<sequence>MEKRLSLCMIVKDEESFIGNCLDSVKHVVDEIIIIDTGSTDKTVSICQSYGAKIYEFPWNDSFADARNFGLKQATGDWILWMDADEALDPDQAVFVRDILQEEMAHIGVIRLINYIGEDTPSNAQTYIVGQHRLLRNHMGFQFNGNIHEQLNVQEVLGEHIECKILPVKIHHYGYLQIVTQARSKSERNLRLLQIEKEKPEYSPWIDYHIASEQYRLQRYAEAYESVNTSLLRFIEMSKLPPSLLYKLKYELMLILGSYDGAWPSIEKAIALYPDYVDLHFFKGIILYLKQKYDYALPVFRHCIELGEENLQHLILRGVGSFHAWYYIGQCLERLNQREEAIQAYENCLREDSGHTSAKDALGLLLDPPNQVQQEDIHQENMKEAQLSIHQSAPNTISLCMIVRNEETALERCLRTVHKIVDEIIIVDTGSTDRTKEIAAQFHARVFDFEWIDDFAAARNYAFSQATKEYILWLDADDVLEIKDQVLLKELKKTLSPDVDSVTMHYVLMVDEKGNATSSLRRNRLVKRAREFKWHGPVHEYLEVGGHIIHSDICVTHKKDKQYTDRNLRIYEKRLAAGEEFSPRDLYYFANELRDHSRFEEAANGYAKFLNTGQGWIEDNIQACRKMAECYGKLGQRHNQFMALFHSFTYDKPRAEICCAIGAMWVDSGHYHQAIYWFEQATKLPADEGQMSMVEPSSWTWVPHLQLCVCNDRLGEIEKACYHNEVALSFLPSHPSMLHNQQYFRDKLGEERYEKLRIQQ</sequence>
<evidence type="ECO:0000259" key="4">
    <source>
        <dbReference type="Pfam" id="PF00535"/>
    </source>
</evidence>
<dbReference type="EMBL" id="JAMDNP010000006">
    <property type="protein sequence ID" value="MCY9759650.1"/>
    <property type="molecule type" value="Genomic_DNA"/>
</dbReference>
<dbReference type="CDD" id="cd02511">
    <property type="entry name" value="Beta4Glucosyltransferase"/>
    <property type="match status" value="2"/>
</dbReference>
<gene>
    <name evidence="5" type="ORF">M5X12_03580</name>
</gene>
<dbReference type="EC" id="2.4.-.-" evidence="5"/>
<dbReference type="InterPro" id="IPR011990">
    <property type="entry name" value="TPR-like_helical_dom_sf"/>
</dbReference>
<evidence type="ECO:0000313" key="6">
    <source>
        <dbReference type="Proteomes" id="UP001527181"/>
    </source>
</evidence>
<keyword evidence="6" id="KW-1185">Reference proteome</keyword>
<feature type="domain" description="Glycosyltransferase 2-like" evidence="4">
    <location>
        <begin position="6"/>
        <end position="124"/>
    </location>
</feature>
<keyword evidence="1" id="KW-0677">Repeat</keyword>
<keyword evidence="2 3" id="KW-0802">TPR repeat</keyword>
<proteinExistence type="predicted"/>
<evidence type="ECO:0000313" key="5">
    <source>
        <dbReference type="EMBL" id="MCY9759650.1"/>
    </source>
</evidence>
<dbReference type="Gene3D" id="3.90.550.10">
    <property type="entry name" value="Spore Coat Polysaccharide Biosynthesis Protein SpsA, Chain A"/>
    <property type="match status" value="2"/>
</dbReference>
<dbReference type="Pfam" id="PF00535">
    <property type="entry name" value="Glycos_transf_2"/>
    <property type="match status" value="2"/>
</dbReference>
<keyword evidence="5" id="KW-0808">Transferase</keyword>
<keyword evidence="5" id="KW-0328">Glycosyltransferase</keyword>
<evidence type="ECO:0000256" key="3">
    <source>
        <dbReference type="PROSITE-ProRule" id="PRU00339"/>
    </source>
</evidence>
<feature type="domain" description="Glycosyltransferase 2-like" evidence="4">
    <location>
        <begin position="398"/>
        <end position="517"/>
    </location>
</feature>
<dbReference type="Proteomes" id="UP001527181">
    <property type="component" value="Unassembled WGS sequence"/>
</dbReference>
<evidence type="ECO:0000256" key="1">
    <source>
        <dbReference type="ARBA" id="ARBA00022737"/>
    </source>
</evidence>
<accession>A0ABT4GSH7</accession>